<dbReference type="Pfam" id="PF02384">
    <property type="entry name" value="N6_Mtase"/>
    <property type="match status" value="1"/>
</dbReference>
<accession>A0A0F9QS58</accession>
<dbReference type="GO" id="GO:0003677">
    <property type="term" value="F:DNA binding"/>
    <property type="evidence" value="ECO:0007669"/>
    <property type="project" value="InterPro"/>
</dbReference>
<dbReference type="PROSITE" id="PS00092">
    <property type="entry name" value="N6_MTASE"/>
    <property type="match status" value="1"/>
</dbReference>
<feature type="domain" description="DNA methylase adenine-specific" evidence="7">
    <location>
        <begin position="308"/>
        <end position="431"/>
    </location>
</feature>
<keyword evidence="4" id="KW-0680">Restriction system</keyword>
<reference evidence="8" key="1">
    <citation type="journal article" date="2015" name="Nature">
        <title>Complex archaea that bridge the gap between prokaryotes and eukaryotes.</title>
        <authorList>
            <person name="Spang A."/>
            <person name="Saw J.H."/>
            <person name="Jorgensen S.L."/>
            <person name="Zaremba-Niedzwiedzka K."/>
            <person name="Martijn J."/>
            <person name="Lind A.E."/>
            <person name="van Eijk R."/>
            <person name="Schleper C."/>
            <person name="Guy L."/>
            <person name="Ettema T.J."/>
        </authorList>
    </citation>
    <scope>NUCLEOTIDE SEQUENCE</scope>
</reference>
<evidence type="ECO:0000259" key="7">
    <source>
        <dbReference type="Pfam" id="PF02384"/>
    </source>
</evidence>
<dbReference type="InterPro" id="IPR002052">
    <property type="entry name" value="DNA_methylase_N6_adenine_CS"/>
</dbReference>
<evidence type="ECO:0000256" key="1">
    <source>
        <dbReference type="ARBA" id="ARBA00011900"/>
    </source>
</evidence>
<evidence type="ECO:0000256" key="5">
    <source>
        <dbReference type="ARBA" id="ARBA00047942"/>
    </source>
</evidence>
<evidence type="ECO:0000256" key="2">
    <source>
        <dbReference type="ARBA" id="ARBA00022603"/>
    </source>
</evidence>
<dbReference type="GO" id="GO:0032259">
    <property type="term" value="P:methylation"/>
    <property type="evidence" value="ECO:0007669"/>
    <property type="project" value="UniProtKB-KW"/>
</dbReference>
<proteinExistence type="predicted"/>
<dbReference type="AlphaFoldDB" id="A0A0F9QS58"/>
<comment type="caution">
    <text evidence="8">The sequence shown here is derived from an EMBL/GenBank/DDBJ whole genome shotgun (WGS) entry which is preliminary data.</text>
</comment>
<dbReference type="GO" id="GO:0009307">
    <property type="term" value="P:DNA restriction-modification system"/>
    <property type="evidence" value="ECO:0007669"/>
    <property type="project" value="UniProtKB-KW"/>
</dbReference>
<organism evidence="8">
    <name type="scientific">marine sediment metagenome</name>
    <dbReference type="NCBI Taxonomy" id="412755"/>
    <lineage>
        <taxon>unclassified sequences</taxon>
        <taxon>metagenomes</taxon>
        <taxon>ecological metagenomes</taxon>
    </lineage>
</organism>
<dbReference type="PANTHER" id="PTHR33841">
    <property type="entry name" value="DNA METHYLTRANSFERASE YEEA-RELATED"/>
    <property type="match status" value="1"/>
</dbReference>
<keyword evidence="2" id="KW-0489">Methyltransferase</keyword>
<feature type="region of interest" description="Disordered" evidence="6">
    <location>
        <begin position="1007"/>
        <end position="1026"/>
    </location>
</feature>
<evidence type="ECO:0000256" key="6">
    <source>
        <dbReference type="SAM" id="MobiDB-lite"/>
    </source>
</evidence>
<dbReference type="EMBL" id="LAZR01003662">
    <property type="protein sequence ID" value="KKN15961.1"/>
    <property type="molecule type" value="Genomic_DNA"/>
</dbReference>
<dbReference type="InterPro" id="IPR050953">
    <property type="entry name" value="N4_N6_ade-DNA_methylase"/>
</dbReference>
<dbReference type="EC" id="2.1.1.72" evidence="1"/>
<dbReference type="InterPro" id="IPR029063">
    <property type="entry name" value="SAM-dependent_MTases_sf"/>
</dbReference>
<dbReference type="GO" id="GO:0009007">
    <property type="term" value="F:site-specific DNA-methyltransferase (adenine-specific) activity"/>
    <property type="evidence" value="ECO:0007669"/>
    <property type="project" value="UniProtKB-EC"/>
</dbReference>
<protein>
    <recommendedName>
        <fullName evidence="1">site-specific DNA-methyltransferase (adenine-specific)</fullName>
        <ecNumber evidence="1">2.1.1.72</ecNumber>
    </recommendedName>
</protein>
<dbReference type="GO" id="GO:0008170">
    <property type="term" value="F:N-methyltransferase activity"/>
    <property type="evidence" value="ECO:0007669"/>
    <property type="project" value="InterPro"/>
</dbReference>
<name>A0A0F9QS58_9ZZZZ</name>
<sequence>MLKSVFPFHSEFPRHLAEYIEQATEAIKKKKHHDYRRHLFVNFMRLGFEIDPVEIEIEKKIKVAEVRGRIDAFFKATIFEFKTDIEKERPAAMIELSKYFKSRPNPYDYFALLTDGLFFEVYQYKNAQPIKISEFKLSQKDPIISFRYLDQFIFASKPIKPDSDDIVQRFGLYSAIFNICLNILQEQFNKIKNESSVKVKFKEWNILLARVYGTELGDTDLFIKHTYLTMFSRLLVAKTLFPGEIRSSKDYRGLLTGEYFKRKNLPNLVEPDFFSWAIETTGEDSFIGFLSKLEGYFDIYDLSDIKEDVLKELYQELVDPESRHAIGEYYTPDWLAELTLKAIDYQRGRLLDPACGSGTFLFRAIKLKQESGLKGQRLLKYALSSIIGIDVHPVAVIMAKANIILALKNEIKNYKEEIYIQVYLSDTLIAEDVKKKCLAIPASKSNIFYIPLLTIKRDINLSQVIDKLSSYASKSAGGANPEKAFLGLSKTVMKDFSGEEIFYWRHNFKLMIKLYKEKKNSIWSYILKNAYQPAFLRYNKVDYVAGNPPWLAYRYIKEPTYKARVKELTFELDLMEKKDVKLFTHMDTSTVFYRYCERDFLKPKGIIAFVMPKTTTLPSKQHFAFQNQGVSEIYDFSGVHPLFKVRAVVLINKLKDTKTANIPITYYEGKLRRKNIELKVAKKDFRSIEKDRFQFLDSEINCLYYYKRFLQGATLVPRCFWFIQPTPGATQNINAPFLETCIDAKKEAKKPWEVSLRGRVEKEFLYETVLAKGLLPFSIFRKELIFLPIIDSKGIVIMMNSERLLSEGKEHASQWVQEAEDLWEARRSSEGRTIYQWINYNNKLTNQNIMANGIVLYNTSGANLTAALCFPEKENHGLKINGLIADAKTYYYYPKSIKEGDYLCSILNSNAVNDRIKPYQPEGLFGARDIHRRPFEVCPIPIYDEQDPEHIRLSSLGKECRNKMKKLAKQMKGKVGRIRLETRRILSPQLIKINELVISILKKQGQDEIPPKPRKKKDTAQALIDF</sequence>
<evidence type="ECO:0000313" key="8">
    <source>
        <dbReference type="EMBL" id="KKN15961.1"/>
    </source>
</evidence>
<dbReference type="SUPFAM" id="SSF53335">
    <property type="entry name" value="S-adenosyl-L-methionine-dependent methyltransferases"/>
    <property type="match status" value="1"/>
</dbReference>
<dbReference type="InterPro" id="IPR003356">
    <property type="entry name" value="DNA_methylase_A-5"/>
</dbReference>
<gene>
    <name evidence="8" type="ORF">LCGC14_0980730</name>
</gene>
<dbReference type="PRINTS" id="PR00507">
    <property type="entry name" value="N12N6MTFRASE"/>
</dbReference>
<dbReference type="PANTHER" id="PTHR33841:SF1">
    <property type="entry name" value="DNA METHYLTRANSFERASE A"/>
    <property type="match status" value="1"/>
</dbReference>
<keyword evidence="3" id="KW-0808">Transferase</keyword>
<comment type="catalytic activity">
    <reaction evidence="5">
        <text>a 2'-deoxyadenosine in DNA + S-adenosyl-L-methionine = an N(6)-methyl-2'-deoxyadenosine in DNA + S-adenosyl-L-homocysteine + H(+)</text>
        <dbReference type="Rhea" id="RHEA:15197"/>
        <dbReference type="Rhea" id="RHEA-COMP:12418"/>
        <dbReference type="Rhea" id="RHEA-COMP:12419"/>
        <dbReference type="ChEBI" id="CHEBI:15378"/>
        <dbReference type="ChEBI" id="CHEBI:57856"/>
        <dbReference type="ChEBI" id="CHEBI:59789"/>
        <dbReference type="ChEBI" id="CHEBI:90615"/>
        <dbReference type="ChEBI" id="CHEBI:90616"/>
        <dbReference type="EC" id="2.1.1.72"/>
    </reaction>
</comment>
<evidence type="ECO:0000256" key="3">
    <source>
        <dbReference type="ARBA" id="ARBA00022679"/>
    </source>
</evidence>
<evidence type="ECO:0000256" key="4">
    <source>
        <dbReference type="ARBA" id="ARBA00022747"/>
    </source>
</evidence>
<dbReference type="Gene3D" id="3.40.50.150">
    <property type="entry name" value="Vaccinia Virus protein VP39"/>
    <property type="match status" value="1"/>
</dbReference>